<proteinExistence type="predicted"/>
<dbReference type="GO" id="GO:0006598">
    <property type="term" value="P:polyamine catabolic process"/>
    <property type="evidence" value="ECO:0007669"/>
    <property type="project" value="TreeGrafter"/>
</dbReference>
<sequence length="230" mass="26017">MKPIIGITADMDENTYKLKHDYISSVDKSGGMPLILAPIVDNIGWIADVIDGLLLSGGDDILPEYYGEDILVPPEKLKFVKKQRSDFEIALLREIVKRQKPILAICYGMQLVNIAFGGSLYQDIEMQMKGAISHKAGQHKIKIDETFFSILNISQFAISNPQFINSFHHQAVKRLADGFETFAISEDGIIEGFYKTAYPFFICVQWHPERMFYDKLSLGIFEAFIKQAKG</sequence>
<dbReference type="AlphaFoldDB" id="A0A5J4KYQ5"/>
<dbReference type="GO" id="GO:0033969">
    <property type="term" value="F:gamma-glutamyl-gamma-aminobutyrate hydrolase activity"/>
    <property type="evidence" value="ECO:0007669"/>
    <property type="project" value="TreeGrafter"/>
</dbReference>
<protein>
    <submittedName>
        <fullName evidence="1">Gamma-glutamyl-gamma-aminobutyrate hydrolase</fullName>
    </submittedName>
</protein>
<gene>
    <name evidence="1" type="ORF">A45J_2175</name>
</gene>
<dbReference type="EMBL" id="BLAB01000001">
    <property type="protein sequence ID" value="GER94414.1"/>
    <property type="molecule type" value="Genomic_DNA"/>
</dbReference>
<dbReference type="InterPro" id="IPR029062">
    <property type="entry name" value="Class_I_gatase-like"/>
</dbReference>
<organism evidence="1">
    <name type="scientific">hot springs metagenome</name>
    <dbReference type="NCBI Taxonomy" id="433727"/>
    <lineage>
        <taxon>unclassified sequences</taxon>
        <taxon>metagenomes</taxon>
        <taxon>ecological metagenomes</taxon>
    </lineage>
</organism>
<name>A0A5J4KYQ5_9ZZZZ</name>
<dbReference type="Gene3D" id="3.40.50.880">
    <property type="match status" value="1"/>
</dbReference>
<dbReference type="PROSITE" id="PS51273">
    <property type="entry name" value="GATASE_TYPE_1"/>
    <property type="match status" value="1"/>
</dbReference>
<reference evidence="1" key="1">
    <citation type="submission" date="2019-10" db="EMBL/GenBank/DDBJ databases">
        <title>Metagenomic sequencing of thiosulfate-disproportionating enrichment culture.</title>
        <authorList>
            <person name="Umezawa K."/>
            <person name="Kojima H."/>
            <person name="Fukui M."/>
        </authorList>
    </citation>
    <scope>NUCLEOTIDE SEQUENCE</scope>
    <source>
        <strain evidence="1">45J</strain>
    </source>
</reference>
<dbReference type="CDD" id="cd01745">
    <property type="entry name" value="GATase1_2"/>
    <property type="match status" value="1"/>
</dbReference>
<dbReference type="InterPro" id="IPR044668">
    <property type="entry name" value="PuuD-like"/>
</dbReference>
<dbReference type="PANTHER" id="PTHR43235">
    <property type="entry name" value="GLUTAMINE AMIDOTRANSFERASE PB2B2.05-RELATED"/>
    <property type="match status" value="1"/>
</dbReference>
<keyword evidence="1" id="KW-0378">Hydrolase</keyword>
<dbReference type="GO" id="GO:0005829">
    <property type="term" value="C:cytosol"/>
    <property type="evidence" value="ECO:0007669"/>
    <property type="project" value="TreeGrafter"/>
</dbReference>
<dbReference type="Pfam" id="PF07722">
    <property type="entry name" value="Peptidase_C26"/>
    <property type="match status" value="1"/>
</dbReference>
<dbReference type="PANTHER" id="PTHR43235:SF1">
    <property type="entry name" value="GLUTAMINE AMIDOTRANSFERASE PB2B2.05-RELATED"/>
    <property type="match status" value="1"/>
</dbReference>
<comment type="caution">
    <text evidence="1">The sequence shown here is derived from an EMBL/GenBank/DDBJ whole genome shotgun (WGS) entry which is preliminary data.</text>
</comment>
<dbReference type="SUPFAM" id="SSF52317">
    <property type="entry name" value="Class I glutamine amidotransferase-like"/>
    <property type="match status" value="1"/>
</dbReference>
<dbReference type="InterPro" id="IPR011697">
    <property type="entry name" value="Peptidase_C26"/>
</dbReference>
<accession>A0A5J4KYQ5</accession>
<evidence type="ECO:0000313" key="1">
    <source>
        <dbReference type="EMBL" id="GER94414.1"/>
    </source>
</evidence>